<proteinExistence type="predicted"/>
<accession>A0A3G9IN35</accession>
<dbReference type="EMBL" id="AP019308">
    <property type="protein sequence ID" value="BBH19642.1"/>
    <property type="molecule type" value="Genomic_DNA"/>
</dbReference>
<dbReference type="Proteomes" id="UP000275368">
    <property type="component" value="Chromosome"/>
</dbReference>
<dbReference type="AlphaFoldDB" id="A0A3G9IN35"/>
<evidence type="ECO:0000313" key="1">
    <source>
        <dbReference type="EMBL" id="BBH19642.1"/>
    </source>
</evidence>
<dbReference type="KEGG" id="pbk:Back11_09870"/>
<keyword evidence="2" id="KW-1185">Reference proteome</keyword>
<reference evidence="1 2" key="1">
    <citation type="submission" date="2018-11" db="EMBL/GenBank/DDBJ databases">
        <title>Complete genome sequence of Paenibacillus baekrokdamisoli strain KCTC 33723.</title>
        <authorList>
            <person name="Kang S.W."/>
            <person name="Lee K.C."/>
            <person name="Kim K.K."/>
            <person name="Kim J.S."/>
            <person name="Kim D.S."/>
            <person name="Ko S.H."/>
            <person name="Yang S.H."/>
            <person name="Lee J.S."/>
        </authorList>
    </citation>
    <scope>NUCLEOTIDE SEQUENCE [LARGE SCALE GENOMIC DNA]</scope>
    <source>
        <strain evidence="1 2">KCTC 33723</strain>
    </source>
</reference>
<protein>
    <submittedName>
        <fullName evidence="1">Uncharacterized protein</fullName>
    </submittedName>
</protein>
<sequence length="59" mass="7059">MNESSVTNNNLRVVIFLRFDPMHERRTLDFKASEYVEGAVHSAERENDCTWSLWWNRSL</sequence>
<evidence type="ECO:0000313" key="2">
    <source>
        <dbReference type="Proteomes" id="UP000275368"/>
    </source>
</evidence>
<gene>
    <name evidence="1" type="ORF">Back11_09870</name>
</gene>
<name>A0A3G9IN35_9BACL</name>
<organism evidence="1 2">
    <name type="scientific">Paenibacillus baekrokdamisoli</name>
    <dbReference type="NCBI Taxonomy" id="1712516"/>
    <lineage>
        <taxon>Bacteria</taxon>
        <taxon>Bacillati</taxon>
        <taxon>Bacillota</taxon>
        <taxon>Bacilli</taxon>
        <taxon>Bacillales</taxon>
        <taxon>Paenibacillaceae</taxon>
        <taxon>Paenibacillus</taxon>
    </lineage>
</organism>